<gene>
    <name evidence="2" type="ORF">COT77_01400</name>
</gene>
<evidence type="ECO:0000256" key="1">
    <source>
        <dbReference type="ARBA" id="ARBA00006479"/>
    </source>
</evidence>
<proteinExistence type="inferred from homology"/>
<name>A0A2M6WXA4_9BACT</name>
<protein>
    <recommendedName>
        <fullName evidence="4">ROK family protein</fullName>
    </recommendedName>
</protein>
<comment type="similarity">
    <text evidence="1">Belongs to the ROK (NagC/XylR) family.</text>
</comment>
<evidence type="ECO:0000313" key="2">
    <source>
        <dbReference type="EMBL" id="PIT97432.1"/>
    </source>
</evidence>
<accession>A0A2M6WXA4</accession>
<dbReference type="PANTHER" id="PTHR18964:SF149">
    <property type="entry name" value="BIFUNCTIONAL UDP-N-ACETYLGLUCOSAMINE 2-EPIMERASE_N-ACETYLMANNOSAMINE KINASE"/>
    <property type="match status" value="1"/>
</dbReference>
<dbReference type="EMBL" id="PEZV01000010">
    <property type="protein sequence ID" value="PIT97432.1"/>
    <property type="molecule type" value="Genomic_DNA"/>
</dbReference>
<dbReference type="InterPro" id="IPR000600">
    <property type="entry name" value="ROK"/>
</dbReference>
<evidence type="ECO:0000313" key="3">
    <source>
        <dbReference type="Proteomes" id="UP000228596"/>
    </source>
</evidence>
<dbReference type="AlphaFoldDB" id="A0A2M6WXA4"/>
<dbReference type="Gene3D" id="3.30.420.40">
    <property type="match status" value="2"/>
</dbReference>
<dbReference type="PANTHER" id="PTHR18964">
    <property type="entry name" value="ROK (REPRESSOR, ORF, KINASE) FAMILY"/>
    <property type="match status" value="1"/>
</dbReference>
<evidence type="ECO:0008006" key="4">
    <source>
        <dbReference type="Google" id="ProtNLM"/>
    </source>
</evidence>
<reference evidence="3" key="1">
    <citation type="submission" date="2017-09" db="EMBL/GenBank/DDBJ databases">
        <title>Depth-based differentiation of microbial function through sediment-hosted aquifers and enrichment of novel symbionts in the deep terrestrial subsurface.</title>
        <authorList>
            <person name="Probst A.J."/>
            <person name="Ladd B."/>
            <person name="Jarett J.K."/>
            <person name="Geller-Mcgrath D.E."/>
            <person name="Sieber C.M.K."/>
            <person name="Emerson J.B."/>
            <person name="Anantharaman K."/>
            <person name="Thomas B.C."/>
            <person name="Malmstrom R."/>
            <person name="Stieglmeier M."/>
            <person name="Klingl A."/>
            <person name="Woyke T."/>
            <person name="Ryan C.M."/>
            <person name="Banfield J.F."/>
        </authorList>
    </citation>
    <scope>NUCLEOTIDE SEQUENCE [LARGE SCALE GENOMIC DNA]</scope>
</reference>
<dbReference type="Proteomes" id="UP000228596">
    <property type="component" value="Unassembled WGS sequence"/>
</dbReference>
<dbReference type="InterPro" id="IPR043129">
    <property type="entry name" value="ATPase_NBD"/>
</dbReference>
<comment type="caution">
    <text evidence="2">The sequence shown here is derived from an EMBL/GenBank/DDBJ whole genome shotgun (WGS) entry which is preliminary data.</text>
</comment>
<dbReference type="Pfam" id="PF00480">
    <property type="entry name" value="ROK"/>
    <property type="match status" value="1"/>
</dbReference>
<sequence>MNGKKNYVGIDVSAAGVRAVMLNEEFEVASESHMKLPAASGKESLASRIQKVFLDIPQGAHIKAVGISLPAIFEVGNKEIVSSQLSNLDGVRIYELISDRIKYPLFFFRRSASALLAEQAFGEAQDVKNAIYLEVGRNTSAVFLINGKIYKGANDQAGEINHMIIDITKEKRNGLGEYGTLVSGKGIQQLTGKSVYEILKGAKKDDFTTKRIVREITENLLTGMYNLKVLFDPKLFIINGEILENFPLFKNAFLDLGVEVVPAKLGMTAAAIGAGISAYNQLKMHSTKK</sequence>
<dbReference type="SUPFAM" id="SSF53067">
    <property type="entry name" value="Actin-like ATPase domain"/>
    <property type="match status" value="1"/>
</dbReference>
<organism evidence="2 3">
    <name type="scientific">Candidatus Berkelbacteria bacterium CG10_big_fil_rev_8_21_14_0_10_41_12</name>
    <dbReference type="NCBI Taxonomy" id="1974513"/>
    <lineage>
        <taxon>Bacteria</taxon>
        <taxon>Candidatus Berkelbacteria</taxon>
    </lineage>
</organism>